<dbReference type="GO" id="GO:0005737">
    <property type="term" value="C:cytoplasm"/>
    <property type="evidence" value="ECO:0007669"/>
    <property type="project" value="TreeGrafter"/>
</dbReference>
<name>A0A1Y6CTL0_9PROT</name>
<dbReference type="Gene3D" id="3.30.9.10">
    <property type="entry name" value="D-Amino Acid Oxidase, subunit A, domain 2"/>
    <property type="match status" value="1"/>
</dbReference>
<feature type="domain" description="FAD dependent oxidoreductase" evidence="2">
    <location>
        <begin position="8"/>
        <end position="352"/>
    </location>
</feature>
<dbReference type="Pfam" id="PF01266">
    <property type="entry name" value="DAO"/>
    <property type="match status" value="1"/>
</dbReference>
<dbReference type="STRING" id="560819.SAMN05428998_13633"/>
<evidence type="ECO:0000313" key="3">
    <source>
        <dbReference type="EMBL" id="SMF77097.1"/>
    </source>
</evidence>
<dbReference type="Gene3D" id="3.50.50.60">
    <property type="entry name" value="FAD/NAD(P)-binding domain"/>
    <property type="match status" value="1"/>
</dbReference>
<evidence type="ECO:0000259" key="2">
    <source>
        <dbReference type="Pfam" id="PF01266"/>
    </source>
</evidence>
<gene>
    <name evidence="3" type="ORF">SAMN05428998_13633</name>
</gene>
<dbReference type="PANTHER" id="PTHR13847:SF287">
    <property type="entry name" value="FAD-DEPENDENT OXIDOREDUCTASE DOMAIN-CONTAINING PROTEIN 1"/>
    <property type="match status" value="1"/>
</dbReference>
<accession>A0A1Y6CTL0</accession>
<dbReference type="GO" id="GO:0016491">
    <property type="term" value="F:oxidoreductase activity"/>
    <property type="evidence" value="ECO:0007669"/>
    <property type="project" value="UniProtKB-KW"/>
</dbReference>
<evidence type="ECO:0000313" key="4">
    <source>
        <dbReference type="Proteomes" id="UP000192917"/>
    </source>
</evidence>
<dbReference type="Proteomes" id="UP000192917">
    <property type="component" value="Unassembled WGS sequence"/>
</dbReference>
<organism evidence="3 4">
    <name type="scientific">Tistlia consotensis USBA 355</name>
    <dbReference type="NCBI Taxonomy" id="560819"/>
    <lineage>
        <taxon>Bacteria</taxon>
        <taxon>Pseudomonadati</taxon>
        <taxon>Pseudomonadota</taxon>
        <taxon>Alphaproteobacteria</taxon>
        <taxon>Rhodospirillales</taxon>
        <taxon>Rhodovibrionaceae</taxon>
        <taxon>Tistlia</taxon>
    </lineage>
</organism>
<keyword evidence="4" id="KW-1185">Reference proteome</keyword>
<dbReference type="AlphaFoldDB" id="A0A1Y6CTL0"/>
<dbReference type="InterPro" id="IPR006076">
    <property type="entry name" value="FAD-dep_OxRdtase"/>
</dbReference>
<dbReference type="EMBL" id="FWZX01000036">
    <property type="protein sequence ID" value="SMF77097.1"/>
    <property type="molecule type" value="Genomic_DNA"/>
</dbReference>
<proteinExistence type="predicted"/>
<sequence>MALLARADVVVVGGGLHGCSAALHCALRGLSVVVVEKNTVARHASGVNAGGVRRLGRHPAEIPISVFSMKLWHRIAELVDDDCGFQPAPQIKVAETEAELAALSERAALVRGLGYEHEELLDQARLRELLPAVAEHCVGGLASMGDGYAVPYLTTFAFQRKARALGVRFFEETRAQELTRDGTVWRLSTDRGTVEAETLVNCGGAWANLVAARLGEPAPVEAIAPMMLVTARLPHFCDAVVGATGRPLSFKQMPNGTVVIGGGRRGVADPETDRTDLRFAELRLTARTAAEVFPVMAGATIVRGWAGIEGRMPDDIPVIGPSTTEERVFHAFGFSAHGFQLGPGVGSIMAELVATGATQAPIAPFSIGRFQGGGSLAAATAPVH</sequence>
<keyword evidence="1" id="KW-0560">Oxidoreductase</keyword>
<evidence type="ECO:0000256" key="1">
    <source>
        <dbReference type="ARBA" id="ARBA00023002"/>
    </source>
</evidence>
<dbReference type="PANTHER" id="PTHR13847">
    <property type="entry name" value="SARCOSINE DEHYDROGENASE-RELATED"/>
    <property type="match status" value="1"/>
</dbReference>
<protein>
    <submittedName>
        <fullName evidence="3">Sarcosine oxidase subunit beta</fullName>
    </submittedName>
</protein>
<dbReference type="RefSeq" id="WP_085126000.1">
    <property type="nucleotide sequence ID" value="NZ_FWZX01000036.1"/>
</dbReference>
<reference evidence="3 4" key="1">
    <citation type="submission" date="2017-04" db="EMBL/GenBank/DDBJ databases">
        <authorList>
            <person name="Afonso C.L."/>
            <person name="Miller P.J."/>
            <person name="Scott M.A."/>
            <person name="Spackman E."/>
            <person name="Goraichik I."/>
            <person name="Dimitrov K.M."/>
            <person name="Suarez D.L."/>
            <person name="Swayne D.E."/>
        </authorList>
    </citation>
    <scope>NUCLEOTIDE SEQUENCE [LARGE SCALE GENOMIC DNA]</scope>
    <source>
        <strain evidence="3 4">USBA 355</strain>
    </source>
</reference>
<dbReference type="InterPro" id="IPR036188">
    <property type="entry name" value="FAD/NAD-bd_sf"/>
</dbReference>
<dbReference type="SUPFAM" id="SSF51905">
    <property type="entry name" value="FAD/NAD(P)-binding domain"/>
    <property type="match status" value="1"/>
</dbReference>